<name>A0AAJ0LWH3_9PEZI</name>
<dbReference type="Proteomes" id="UP001271007">
    <property type="component" value="Unassembled WGS sequence"/>
</dbReference>
<evidence type="ECO:0000313" key="2">
    <source>
        <dbReference type="Proteomes" id="UP001271007"/>
    </source>
</evidence>
<keyword evidence="2" id="KW-1185">Reference proteome</keyword>
<evidence type="ECO:0000313" key="1">
    <source>
        <dbReference type="EMBL" id="KAK3057907.1"/>
    </source>
</evidence>
<reference evidence="1" key="1">
    <citation type="submission" date="2023-04" db="EMBL/GenBank/DDBJ databases">
        <title>Black Yeasts Isolated from many extreme environments.</title>
        <authorList>
            <person name="Coleine C."/>
            <person name="Stajich J.E."/>
            <person name="Selbmann L."/>
        </authorList>
    </citation>
    <scope>NUCLEOTIDE SEQUENCE</scope>
    <source>
        <strain evidence="1">CCFEE 5312</strain>
    </source>
</reference>
<gene>
    <name evidence="1" type="ORF">LTR09_000983</name>
</gene>
<protein>
    <submittedName>
        <fullName evidence="1">Uncharacterized protein</fullName>
    </submittedName>
</protein>
<dbReference type="EMBL" id="JAWDJX010000002">
    <property type="protein sequence ID" value="KAK3057907.1"/>
    <property type="molecule type" value="Genomic_DNA"/>
</dbReference>
<proteinExistence type="predicted"/>
<organism evidence="1 2">
    <name type="scientific">Extremus antarcticus</name>
    <dbReference type="NCBI Taxonomy" id="702011"/>
    <lineage>
        <taxon>Eukaryota</taxon>
        <taxon>Fungi</taxon>
        <taxon>Dikarya</taxon>
        <taxon>Ascomycota</taxon>
        <taxon>Pezizomycotina</taxon>
        <taxon>Dothideomycetes</taxon>
        <taxon>Dothideomycetidae</taxon>
        <taxon>Mycosphaerellales</taxon>
        <taxon>Extremaceae</taxon>
        <taxon>Extremus</taxon>
    </lineage>
</organism>
<comment type="caution">
    <text evidence="1">The sequence shown here is derived from an EMBL/GenBank/DDBJ whole genome shotgun (WGS) entry which is preliminary data.</text>
</comment>
<sequence length="133" mass="14031">MCNGSSARTSEGGVIVVLKDLTAVPTRPLLQRELSMRLVDDEALGKTTAWIDGIDNQAVDSLIIHRDGDLRSMPTDSASILRRIALPKSLKAGMPFVLQSRLSLGVGGDGIIGRRVSLLAGHVVLGDGIAGFN</sequence>
<dbReference type="AlphaFoldDB" id="A0AAJ0LWH3"/>
<accession>A0AAJ0LWH3</accession>